<dbReference type="CDD" id="cd09736">
    <property type="entry name" value="Csy2_I-F"/>
    <property type="match status" value="1"/>
</dbReference>
<keyword evidence="2" id="KW-1185">Reference proteome</keyword>
<gene>
    <name evidence="1" type="primary">csy2</name>
    <name evidence="1" type="ORF">FE240_07610</name>
</gene>
<dbReference type="Pfam" id="PF09614">
    <property type="entry name" value="Cas_Csy2"/>
    <property type="match status" value="1"/>
</dbReference>
<sequence>MGMRSTLLLRHLKVENANAIGGLTYGFPAISHFLGFTHALSRRLEQIYGLTLGGCAVIAHHTELQSQPLGNRREQVFALTRNPLTKEGKTAPFNEEGRVHLDISLLIECDFNADQLPKGGTLDLRIDALQTWFERTVPTLRLAGGTITTLGQVQWREHYDERELRRLRMGLLPGFALVCRHDLLTRHHQQCLESDPRRELLDSLLDFVTLRHQAQQDESGAVSWQPRAKPAPGYLVPLAVGYLGISPLHEPGAIPSSRDQETPFRFAESIYTLGQWVSPHRIQSLDSLLWRYRHQEPYYLCENRYHAPELAWDESDAEPFMANDLF</sequence>
<evidence type="ECO:0000313" key="1">
    <source>
        <dbReference type="EMBL" id="QFI54579.1"/>
    </source>
</evidence>
<evidence type="ECO:0000313" key="2">
    <source>
        <dbReference type="Proteomes" id="UP000594034"/>
    </source>
</evidence>
<organism evidence="1 2">
    <name type="scientific">Aeromonas simiae</name>
    <dbReference type="NCBI Taxonomy" id="218936"/>
    <lineage>
        <taxon>Bacteria</taxon>
        <taxon>Pseudomonadati</taxon>
        <taxon>Pseudomonadota</taxon>
        <taxon>Gammaproteobacteria</taxon>
        <taxon>Aeromonadales</taxon>
        <taxon>Aeromonadaceae</taxon>
        <taxon>Aeromonas</taxon>
    </lineage>
</organism>
<dbReference type="EMBL" id="CP040449">
    <property type="protein sequence ID" value="QFI54579.1"/>
    <property type="molecule type" value="Genomic_DNA"/>
</dbReference>
<dbReference type="AlphaFoldDB" id="A0A5J6WTW1"/>
<dbReference type="Proteomes" id="UP000594034">
    <property type="component" value="Chromosome"/>
</dbReference>
<name>A0A5J6WTW1_9GAMM</name>
<proteinExistence type="predicted"/>
<reference evidence="1 2" key="1">
    <citation type="submission" date="2019-05" db="EMBL/GenBank/DDBJ databases">
        <title>OXA-830, a novel chromosomally encoded expanded-spectrum class D beta-lactamase in Aeromonas simiae.</title>
        <authorList>
            <person name="Zhou W."/>
            <person name="Chen Q."/>
        </authorList>
    </citation>
    <scope>NUCLEOTIDE SEQUENCE [LARGE SCALE GENOMIC DNA]</scope>
    <source>
        <strain evidence="1 2">A6</strain>
    </source>
</reference>
<dbReference type="KEGG" id="asim:FE240_07610"/>
<dbReference type="NCBIfam" id="TIGR02565">
    <property type="entry name" value="cas_Csy2"/>
    <property type="match status" value="1"/>
</dbReference>
<accession>A0A5J6WTW1</accession>
<dbReference type="InterPro" id="IPR013398">
    <property type="entry name" value="CRISPR-assoc_prot_Csy2"/>
</dbReference>
<protein>
    <submittedName>
        <fullName evidence="1">Type I-F CRISPR-associated protein Csy2</fullName>
    </submittedName>
</protein>